<evidence type="ECO:0000313" key="2">
    <source>
        <dbReference type="EMBL" id="KAF2208673.1"/>
    </source>
</evidence>
<feature type="region of interest" description="Disordered" evidence="1">
    <location>
        <begin position="731"/>
        <end position="759"/>
    </location>
</feature>
<organism evidence="2 3">
    <name type="scientific">Cercospora zeae-maydis SCOH1-5</name>
    <dbReference type="NCBI Taxonomy" id="717836"/>
    <lineage>
        <taxon>Eukaryota</taxon>
        <taxon>Fungi</taxon>
        <taxon>Dikarya</taxon>
        <taxon>Ascomycota</taxon>
        <taxon>Pezizomycotina</taxon>
        <taxon>Dothideomycetes</taxon>
        <taxon>Dothideomycetidae</taxon>
        <taxon>Mycosphaerellales</taxon>
        <taxon>Mycosphaerellaceae</taxon>
        <taxon>Cercospora</taxon>
    </lineage>
</organism>
<sequence length="759" mass="85857">MGIGSLYYFAGSVLLASWCCWSHYEGFDGAFHRPGKARKKAERQAQAQADALAKDLREMSRDRRRNSRRDETPPPRHAPRRHGSRSERTGRRRSPSRSTNSFSGQGSTIRSNYGHNIPEKRVQPTPYSDYVPEHFILNPNASGAVEPLHPVHGTQRDSHRRIPKDFDVPDPKHPGKTARVVPAMPFDQEESAGSGLHSSHSRLEPVGAQTESVSPVGTTTSGSVVPPQKRRRSEERGNKNGTLERQKRSKSSMTVEITYDENGVPRLKTTEAALQHDSILTPASPVQPPYTPSTAPPHTPQTVQALVSAIAGPQTPEIGTPVTPAPLRLPTKRGENFSLLGAFVDDSSLIITLVSYLDIPSLISWYAIDKKFHWYYNKNYTAFILASVRTWAPEAETIFPWRHYEKLCIKDPVKRQKVKSDYLGPDIAQMNLFSRDVPSLRWLQMVVWREGVVKDMVIQLATRALRVPPHTRDAIKRLWFVMDLPLNAHRISCIQSKRYIANSTLKLATIFFLKLDMFFTDPGYPLFPINHPSQSIFPNRWANGIPVGSSLKEILLAERSLTPLWRVLRGWAPDGAGHGRPIEHLDILKLWMRHKFRSTNPAAPPATDPNNPIDNSLPIMGLRMEEFVQTGYQPFFTPKDGTPFRPIPLMTVDLLVMSEAMRRKIDLQKKVFEMMSYGFGTLGGRRVKVFTEEEILRQERAVWTSRELRIIRRNEERERVAEEMRSKLLEVDEVGGDEDMGDEDISGETAMVTEANEAP</sequence>
<reference evidence="2" key="1">
    <citation type="journal article" date="2020" name="Stud. Mycol.">
        <title>101 Dothideomycetes genomes: a test case for predicting lifestyles and emergence of pathogens.</title>
        <authorList>
            <person name="Haridas S."/>
            <person name="Albert R."/>
            <person name="Binder M."/>
            <person name="Bloem J."/>
            <person name="Labutti K."/>
            <person name="Salamov A."/>
            <person name="Andreopoulos B."/>
            <person name="Baker S."/>
            <person name="Barry K."/>
            <person name="Bills G."/>
            <person name="Bluhm B."/>
            <person name="Cannon C."/>
            <person name="Castanera R."/>
            <person name="Culley D."/>
            <person name="Daum C."/>
            <person name="Ezra D."/>
            <person name="Gonzalez J."/>
            <person name="Henrissat B."/>
            <person name="Kuo A."/>
            <person name="Liang C."/>
            <person name="Lipzen A."/>
            <person name="Lutzoni F."/>
            <person name="Magnuson J."/>
            <person name="Mondo S."/>
            <person name="Nolan M."/>
            <person name="Ohm R."/>
            <person name="Pangilinan J."/>
            <person name="Park H.-J."/>
            <person name="Ramirez L."/>
            <person name="Alfaro M."/>
            <person name="Sun H."/>
            <person name="Tritt A."/>
            <person name="Yoshinaga Y."/>
            <person name="Zwiers L.-H."/>
            <person name="Turgeon B."/>
            <person name="Goodwin S."/>
            <person name="Spatafora J."/>
            <person name="Crous P."/>
            <person name="Grigoriev I."/>
        </authorList>
    </citation>
    <scope>NUCLEOTIDE SEQUENCE</scope>
    <source>
        <strain evidence="2">SCOH1-5</strain>
    </source>
</reference>
<protein>
    <submittedName>
        <fullName evidence="2">Uncharacterized protein</fullName>
    </submittedName>
</protein>
<feature type="compositionally biased region" description="Basic and acidic residues" evidence="1">
    <location>
        <begin position="232"/>
        <end position="246"/>
    </location>
</feature>
<feature type="compositionally biased region" description="Basic and acidic residues" evidence="1">
    <location>
        <begin position="163"/>
        <end position="173"/>
    </location>
</feature>
<feature type="compositionally biased region" description="Basic and acidic residues" evidence="1">
    <location>
        <begin position="52"/>
        <end position="61"/>
    </location>
</feature>
<feature type="compositionally biased region" description="Acidic residues" evidence="1">
    <location>
        <begin position="731"/>
        <end position="746"/>
    </location>
</feature>
<feature type="compositionally biased region" description="Pro residues" evidence="1">
    <location>
        <begin position="285"/>
        <end position="299"/>
    </location>
</feature>
<accession>A0A6A6F5G8</accession>
<dbReference type="AlphaFoldDB" id="A0A6A6F5G8"/>
<keyword evidence="3" id="KW-1185">Reference proteome</keyword>
<evidence type="ECO:0000256" key="1">
    <source>
        <dbReference type="SAM" id="MobiDB-lite"/>
    </source>
</evidence>
<feature type="region of interest" description="Disordered" evidence="1">
    <location>
        <begin position="142"/>
        <end position="257"/>
    </location>
</feature>
<feature type="compositionally biased region" description="Polar residues" evidence="1">
    <location>
        <begin position="105"/>
        <end position="114"/>
    </location>
</feature>
<evidence type="ECO:0000313" key="3">
    <source>
        <dbReference type="Proteomes" id="UP000799539"/>
    </source>
</evidence>
<feature type="region of interest" description="Disordered" evidence="1">
    <location>
        <begin position="279"/>
        <end position="299"/>
    </location>
</feature>
<dbReference type="EMBL" id="ML992692">
    <property type="protein sequence ID" value="KAF2208673.1"/>
    <property type="molecule type" value="Genomic_DNA"/>
</dbReference>
<dbReference type="Proteomes" id="UP000799539">
    <property type="component" value="Unassembled WGS sequence"/>
</dbReference>
<proteinExistence type="predicted"/>
<dbReference type="OrthoDB" id="4966at2759"/>
<name>A0A6A6F5G8_9PEZI</name>
<feature type="compositionally biased region" description="Low complexity" evidence="1">
    <location>
        <begin position="212"/>
        <end position="227"/>
    </location>
</feature>
<gene>
    <name evidence="2" type="ORF">CERZMDRAFT_101120</name>
</gene>
<feature type="region of interest" description="Disordered" evidence="1">
    <location>
        <begin position="38"/>
        <end position="126"/>
    </location>
</feature>